<keyword evidence="3" id="KW-1185">Reference proteome</keyword>
<organism evidence="2 3">
    <name type="scientific">Subtercola vilae</name>
    <dbReference type="NCBI Taxonomy" id="2056433"/>
    <lineage>
        <taxon>Bacteria</taxon>
        <taxon>Bacillati</taxon>
        <taxon>Actinomycetota</taxon>
        <taxon>Actinomycetes</taxon>
        <taxon>Micrococcales</taxon>
        <taxon>Microbacteriaceae</taxon>
        <taxon>Subtercola</taxon>
    </lineage>
</organism>
<sequence>MAFAAFLAIAVSIPAAAVNQPSFDWSSTQHIASVPGQTLTAAAGSAAAVGRDSYTVALPPPPDT</sequence>
<feature type="signal peptide" evidence="1">
    <location>
        <begin position="1"/>
        <end position="17"/>
    </location>
</feature>
<evidence type="ECO:0000313" key="3">
    <source>
        <dbReference type="Proteomes" id="UP000306192"/>
    </source>
</evidence>
<dbReference type="Proteomes" id="UP000306192">
    <property type="component" value="Unassembled WGS sequence"/>
</dbReference>
<evidence type="ECO:0000256" key="1">
    <source>
        <dbReference type="SAM" id="SignalP"/>
    </source>
</evidence>
<name>A0A4T2C1L5_9MICO</name>
<accession>A0A4T2C1L5</accession>
<dbReference type="RefSeq" id="WP_136642236.1">
    <property type="nucleotide sequence ID" value="NZ_QYRT01000017.1"/>
</dbReference>
<feature type="chain" id="PRO_5020217905" evidence="1">
    <location>
        <begin position="18"/>
        <end position="64"/>
    </location>
</feature>
<gene>
    <name evidence="2" type="ORF">D4765_10465</name>
</gene>
<keyword evidence="1" id="KW-0732">Signal</keyword>
<dbReference type="AlphaFoldDB" id="A0A4T2C1L5"/>
<protein>
    <submittedName>
        <fullName evidence="2">Uncharacterized protein</fullName>
    </submittedName>
</protein>
<comment type="caution">
    <text evidence="2">The sequence shown here is derived from an EMBL/GenBank/DDBJ whole genome shotgun (WGS) entry which is preliminary data.</text>
</comment>
<dbReference type="EMBL" id="QYRT01000017">
    <property type="protein sequence ID" value="TIH36186.1"/>
    <property type="molecule type" value="Genomic_DNA"/>
</dbReference>
<evidence type="ECO:0000313" key="2">
    <source>
        <dbReference type="EMBL" id="TIH36186.1"/>
    </source>
</evidence>
<proteinExistence type="predicted"/>
<reference evidence="2 3" key="1">
    <citation type="journal article" date="2019" name="Microorganisms">
        <title>Systematic Affiliation and Genome Analysis of Subtercola vilae DB165(T) with Particular Emphasis on Cold Adaptation of an Isolate from a High-Altitude Cold Volcano Lake.</title>
        <authorList>
            <person name="Villalobos A.S."/>
            <person name="Wiese J."/>
            <person name="Imhoff J.F."/>
            <person name="Dorador C."/>
            <person name="Keller A."/>
            <person name="Hentschel U."/>
        </authorList>
    </citation>
    <scope>NUCLEOTIDE SEQUENCE [LARGE SCALE GENOMIC DNA]</scope>
    <source>
        <strain evidence="2 3">DB165</strain>
    </source>
</reference>